<evidence type="ECO:0000313" key="2">
    <source>
        <dbReference type="EMBL" id="ORX61488.1"/>
    </source>
</evidence>
<dbReference type="STRING" id="101127.A0A1X2GV97"/>
<dbReference type="EMBL" id="MCGT01000003">
    <property type="protein sequence ID" value="ORX61488.1"/>
    <property type="molecule type" value="Genomic_DNA"/>
</dbReference>
<protein>
    <recommendedName>
        <fullName evidence="1">Phospholipid/glycerol acyltransferase domain-containing protein</fullName>
    </recommendedName>
</protein>
<evidence type="ECO:0000313" key="3">
    <source>
        <dbReference type="Proteomes" id="UP000242146"/>
    </source>
</evidence>
<accession>A0A1X2GV97</accession>
<dbReference type="PANTHER" id="PTHR31605">
    <property type="entry name" value="GLYCEROL-3-PHOSPHATE O-ACYLTRANSFERASE 1"/>
    <property type="match status" value="1"/>
</dbReference>
<dbReference type="InterPro" id="IPR052744">
    <property type="entry name" value="GPAT/DAPAT"/>
</dbReference>
<reference evidence="2 3" key="1">
    <citation type="submission" date="2016-07" db="EMBL/GenBank/DDBJ databases">
        <title>Pervasive Adenine N6-methylation of Active Genes in Fungi.</title>
        <authorList>
            <consortium name="DOE Joint Genome Institute"/>
            <person name="Mondo S.J."/>
            <person name="Dannebaum R.O."/>
            <person name="Kuo R.C."/>
            <person name="Labutti K."/>
            <person name="Haridas S."/>
            <person name="Kuo A."/>
            <person name="Salamov A."/>
            <person name="Ahrendt S.R."/>
            <person name="Lipzen A."/>
            <person name="Sullivan W."/>
            <person name="Andreopoulos W.B."/>
            <person name="Clum A."/>
            <person name="Lindquist E."/>
            <person name="Daum C."/>
            <person name="Ramamoorthy G.K."/>
            <person name="Gryganskyi A."/>
            <person name="Culley D."/>
            <person name="Magnuson J.K."/>
            <person name="James T.Y."/>
            <person name="O'Malley M.A."/>
            <person name="Stajich J.E."/>
            <person name="Spatafora J.W."/>
            <person name="Visel A."/>
            <person name="Grigoriev I.V."/>
        </authorList>
    </citation>
    <scope>NUCLEOTIDE SEQUENCE [LARGE SCALE GENOMIC DNA]</scope>
    <source>
        <strain evidence="2 3">NRRL 3301</strain>
    </source>
</reference>
<dbReference type="OrthoDB" id="2427554at2759"/>
<dbReference type="SMART" id="SM00563">
    <property type="entry name" value="PlsC"/>
    <property type="match status" value="1"/>
</dbReference>
<comment type="caution">
    <text evidence="2">The sequence shown here is derived from an EMBL/GenBank/DDBJ whole genome shotgun (WGS) entry which is preliminary data.</text>
</comment>
<evidence type="ECO:0000259" key="1">
    <source>
        <dbReference type="SMART" id="SM00563"/>
    </source>
</evidence>
<proteinExistence type="predicted"/>
<sequence length="409" mass="45851">MKKRTPPPASLTYSIFQNTFKAISHVFFREIKLAGLHNVPTDGPCIFIVGPHANQFVDGIVLFGANPRPSYAIMAAVSYNRPLIGHVGKILNAIPVVRPQDVVIKGEGLVFYDPDNDPLTIRGQGTKFTQDIHMRDFIIFGRNRKFHVATVLSDTECQVTHAMTIPADEREPQGYSYRIAPHIDQTTVYNEVNSYLYNNECITIFPEGGSHDRPDMLPLKAGFAVMALGAMAEYPDMKVNIVPVGMNYFHPDRFRSRAVVSFGQPFTIDRDDVDQFKLGGIHKRAIVTKLLDKGDEAFKIVTTTAPDMDTLMVIQAVRRLYMPCHGLRPTLEQVVQMNQHLGQGWAKLKDDPECQALSLKVKMYNNMLNYFGIRDHQVGHLDMTPVRAFRILVKRLVQLGALASMGAPA</sequence>
<name>A0A1X2GV97_9FUNG</name>
<organism evidence="2 3">
    <name type="scientific">Hesseltinella vesiculosa</name>
    <dbReference type="NCBI Taxonomy" id="101127"/>
    <lineage>
        <taxon>Eukaryota</taxon>
        <taxon>Fungi</taxon>
        <taxon>Fungi incertae sedis</taxon>
        <taxon>Mucoromycota</taxon>
        <taxon>Mucoromycotina</taxon>
        <taxon>Mucoromycetes</taxon>
        <taxon>Mucorales</taxon>
        <taxon>Cunninghamellaceae</taxon>
        <taxon>Hesseltinella</taxon>
    </lineage>
</organism>
<dbReference type="InterPro" id="IPR002123">
    <property type="entry name" value="Plipid/glycerol_acylTrfase"/>
</dbReference>
<dbReference type="SUPFAM" id="SSF69593">
    <property type="entry name" value="Glycerol-3-phosphate (1)-acyltransferase"/>
    <property type="match status" value="1"/>
</dbReference>
<dbReference type="Proteomes" id="UP000242146">
    <property type="component" value="Unassembled WGS sequence"/>
</dbReference>
<dbReference type="GO" id="GO:0016287">
    <property type="term" value="F:glycerone-phosphate O-acyltransferase activity"/>
    <property type="evidence" value="ECO:0007669"/>
    <property type="project" value="TreeGrafter"/>
</dbReference>
<dbReference type="AlphaFoldDB" id="A0A1X2GV97"/>
<gene>
    <name evidence="2" type="ORF">DM01DRAFT_1342469</name>
</gene>
<feature type="domain" description="Phospholipid/glycerol acyltransferase" evidence="1">
    <location>
        <begin position="46"/>
        <end position="249"/>
    </location>
</feature>
<keyword evidence="3" id="KW-1185">Reference proteome</keyword>
<dbReference type="GO" id="GO:0004366">
    <property type="term" value="F:glycerol-3-phosphate O-acyltransferase activity"/>
    <property type="evidence" value="ECO:0007669"/>
    <property type="project" value="TreeGrafter"/>
</dbReference>
<dbReference type="GO" id="GO:0008654">
    <property type="term" value="P:phospholipid biosynthetic process"/>
    <property type="evidence" value="ECO:0007669"/>
    <property type="project" value="TreeGrafter"/>
</dbReference>
<dbReference type="PANTHER" id="PTHR31605:SF0">
    <property type="entry name" value="GLYCEROL-3-PHOSPHATE O-ACYLTRANSFERASE 1"/>
    <property type="match status" value="1"/>
</dbReference>